<name>A0ACC0YDI5_9ROSI</name>
<protein>
    <submittedName>
        <fullName evidence="1">Uncharacterized protein</fullName>
    </submittedName>
</protein>
<proteinExistence type="predicted"/>
<organism evidence="1 2">
    <name type="scientific">Pistacia integerrima</name>
    <dbReference type="NCBI Taxonomy" id="434235"/>
    <lineage>
        <taxon>Eukaryota</taxon>
        <taxon>Viridiplantae</taxon>
        <taxon>Streptophyta</taxon>
        <taxon>Embryophyta</taxon>
        <taxon>Tracheophyta</taxon>
        <taxon>Spermatophyta</taxon>
        <taxon>Magnoliopsida</taxon>
        <taxon>eudicotyledons</taxon>
        <taxon>Gunneridae</taxon>
        <taxon>Pentapetalae</taxon>
        <taxon>rosids</taxon>
        <taxon>malvids</taxon>
        <taxon>Sapindales</taxon>
        <taxon>Anacardiaceae</taxon>
        <taxon>Pistacia</taxon>
    </lineage>
</organism>
<accession>A0ACC0YDI5</accession>
<keyword evidence="2" id="KW-1185">Reference proteome</keyword>
<evidence type="ECO:0000313" key="2">
    <source>
        <dbReference type="Proteomes" id="UP001163603"/>
    </source>
</evidence>
<evidence type="ECO:0000313" key="1">
    <source>
        <dbReference type="EMBL" id="KAJ0034896.1"/>
    </source>
</evidence>
<comment type="caution">
    <text evidence="1">The sequence shown here is derived from an EMBL/GenBank/DDBJ whole genome shotgun (WGS) entry which is preliminary data.</text>
</comment>
<dbReference type="EMBL" id="CM047742">
    <property type="protein sequence ID" value="KAJ0034896.1"/>
    <property type="molecule type" value="Genomic_DNA"/>
</dbReference>
<dbReference type="Proteomes" id="UP001163603">
    <property type="component" value="Chromosome 7"/>
</dbReference>
<gene>
    <name evidence="1" type="ORF">Pint_25017</name>
</gene>
<sequence length="279" mass="31067">MPDRDVVSWNAMLSSYTQMGLYPEALSLFQHMRVSSTNPDQFSFTATLNACAGVNDVQNGAKLHALILVLGYQSSLPVNNSLVDMYGKCLEPSSASKVFKEMNETNEVTWCSLLYAYTNTGQFNMANEVFRVMPNRVTIAWNIMIAGHAKHGEIEVCLSLFKEMRENMCLPDQWTLSALMSACAESSELIYGCMMHAFVIKIGWRSAVEAKNSILSFYAKVGCQSHAIKEFESTGMLSQVSWNAIIDAYMKTGDTEEAFNVFQLAPEKNVVSWTSMITG</sequence>
<reference evidence="2" key="1">
    <citation type="journal article" date="2023" name="G3 (Bethesda)">
        <title>Genome assembly and association tests identify interacting loci associated with vigor, precocity, and sex in interspecific pistachio rootstocks.</title>
        <authorList>
            <person name="Palmer W."/>
            <person name="Jacygrad E."/>
            <person name="Sagayaradj S."/>
            <person name="Cavanaugh K."/>
            <person name="Han R."/>
            <person name="Bertier L."/>
            <person name="Beede B."/>
            <person name="Kafkas S."/>
            <person name="Golino D."/>
            <person name="Preece J."/>
            <person name="Michelmore R."/>
        </authorList>
    </citation>
    <scope>NUCLEOTIDE SEQUENCE [LARGE SCALE GENOMIC DNA]</scope>
</reference>